<comment type="similarity">
    <text evidence="2">Belongs to the bacterial ribosomal protein bL31 family. Type A subfamily.</text>
</comment>
<dbReference type="GO" id="GO:0003735">
    <property type="term" value="F:structural constituent of ribosome"/>
    <property type="evidence" value="ECO:0007669"/>
    <property type="project" value="InterPro"/>
</dbReference>
<evidence type="ECO:0000256" key="4">
    <source>
        <dbReference type="ARBA" id="ARBA00022980"/>
    </source>
</evidence>
<dbReference type="SUPFAM" id="SSF143800">
    <property type="entry name" value="L28p-like"/>
    <property type="match status" value="1"/>
</dbReference>
<dbReference type="RefSeq" id="WP_126044869.1">
    <property type="nucleotide sequence ID" value="NZ_RXFM01000051.1"/>
</dbReference>
<comment type="caution">
    <text evidence="7">The sequence shown here is derived from an EMBL/GenBank/DDBJ whole genome shotgun (WGS) entry which is preliminary data.</text>
</comment>
<dbReference type="Gene3D" id="4.10.830.30">
    <property type="entry name" value="Ribosomal protein L31"/>
    <property type="match status" value="1"/>
</dbReference>
<dbReference type="AlphaFoldDB" id="A0A3R9XM95"/>
<name>A0A3R9XM95_9RICK</name>
<dbReference type="InterPro" id="IPR002150">
    <property type="entry name" value="Ribosomal_bL31"/>
</dbReference>
<dbReference type="Proteomes" id="UP000279470">
    <property type="component" value="Unassembled WGS sequence"/>
</dbReference>
<dbReference type="OrthoDB" id="9803251at2"/>
<gene>
    <name evidence="7" type="primary">rpmE</name>
    <name evidence="7" type="ORF">EIC27_04150</name>
</gene>
<dbReference type="InterPro" id="IPR042105">
    <property type="entry name" value="Ribosomal_bL31_sf"/>
</dbReference>
<dbReference type="GO" id="GO:0005840">
    <property type="term" value="C:ribosome"/>
    <property type="evidence" value="ECO:0007669"/>
    <property type="project" value="UniProtKB-KW"/>
</dbReference>
<sequence length="94" mass="10790">MSKVKVTNKEKVSKKVVNLKSKKSLHPNYREITVEMTDGTKFKTRSTFSSDYLKLDVDPTTHPAWTKEANYVNTKVTEVSKFNDKFKGLSFGKK</sequence>
<dbReference type="EMBL" id="RXFM01000051">
    <property type="protein sequence ID" value="RST65603.1"/>
    <property type="molecule type" value="Genomic_DNA"/>
</dbReference>
<accession>A0A3R9XM95</accession>
<keyword evidence="4 6" id="KW-0689">Ribosomal protein</keyword>
<evidence type="ECO:0000313" key="8">
    <source>
        <dbReference type="Proteomes" id="UP000279470"/>
    </source>
</evidence>
<comment type="function">
    <text evidence="1">Binds the 23S rRNA.</text>
</comment>
<dbReference type="Pfam" id="PF01197">
    <property type="entry name" value="Ribosomal_L31"/>
    <property type="match status" value="1"/>
</dbReference>
<protein>
    <recommendedName>
        <fullName evidence="6">50S ribosomal protein L31</fullName>
    </recommendedName>
</protein>
<evidence type="ECO:0000256" key="5">
    <source>
        <dbReference type="ARBA" id="ARBA00023274"/>
    </source>
</evidence>
<proteinExistence type="inferred from homology"/>
<evidence type="ECO:0000256" key="2">
    <source>
        <dbReference type="ARBA" id="ARBA00009296"/>
    </source>
</evidence>
<keyword evidence="8" id="KW-1185">Reference proteome</keyword>
<organism evidence="7 8">
    <name type="scientific">Candidatus Aquarickettsia rohweri</name>
    <dbReference type="NCBI Taxonomy" id="2602574"/>
    <lineage>
        <taxon>Bacteria</taxon>
        <taxon>Pseudomonadati</taxon>
        <taxon>Pseudomonadota</taxon>
        <taxon>Alphaproteobacteria</taxon>
        <taxon>Rickettsiales</taxon>
        <taxon>Candidatus Midichloriaceae</taxon>
        <taxon>Candidatus Aquarickettsia</taxon>
    </lineage>
</organism>
<evidence type="ECO:0000256" key="1">
    <source>
        <dbReference type="ARBA" id="ARBA00003795"/>
    </source>
</evidence>
<keyword evidence="5 6" id="KW-0687">Ribonucleoprotein</keyword>
<dbReference type="InterPro" id="IPR034704">
    <property type="entry name" value="Ribosomal_bL28/bL31-like_sf"/>
</dbReference>
<comment type="subunit">
    <text evidence="3">Part of the 50S ribosomal subunit.</text>
</comment>
<evidence type="ECO:0000313" key="7">
    <source>
        <dbReference type="EMBL" id="RST65603.1"/>
    </source>
</evidence>
<reference evidence="8" key="1">
    <citation type="submission" date="2018-11" db="EMBL/GenBank/DDBJ databases">
        <title>Phylogenetic, genomic, and biogeographic characterization of a novel and ubiquitous marine invertebrate-associated Rickettsiales parasite, Candidatus Marinoinvertebrata rohwerii, gen. nov., sp. nov.</title>
        <authorList>
            <person name="Klinges J.G."/>
            <person name="Rosales S.M."/>
            <person name="Mcminds R."/>
            <person name="Shaver E.C."/>
            <person name="Shantz A."/>
            <person name="Peters E.C."/>
            <person name="Burkepile D.E."/>
            <person name="Silliman B.R."/>
            <person name="Vega Thurber R.L."/>
        </authorList>
    </citation>
    <scope>NUCLEOTIDE SEQUENCE [LARGE SCALE GENOMIC DNA]</scope>
    <source>
        <strain evidence="8">a_cerv_44</strain>
    </source>
</reference>
<evidence type="ECO:0000256" key="6">
    <source>
        <dbReference type="RuleBase" id="RU000564"/>
    </source>
</evidence>
<dbReference type="NCBIfam" id="TIGR00105">
    <property type="entry name" value="L31"/>
    <property type="match status" value="1"/>
</dbReference>
<dbReference type="GO" id="GO:0006412">
    <property type="term" value="P:translation"/>
    <property type="evidence" value="ECO:0007669"/>
    <property type="project" value="InterPro"/>
</dbReference>
<dbReference type="GO" id="GO:1990904">
    <property type="term" value="C:ribonucleoprotein complex"/>
    <property type="evidence" value="ECO:0007669"/>
    <property type="project" value="UniProtKB-KW"/>
</dbReference>
<evidence type="ECO:0000256" key="3">
    <source>
        <dbReference type="ARBA" id="ARBA00011838"/>
    </source>
</evidence>